<keyword evidence="1" id="KW-1133">Transmembrane helix</keyword>
<dbReference type="NCBIfam" id="NF041002">
    <property type="entry name" value="pilin_ComGF"/>
    <property type="match status" value="1"/>
</dbReference>
<organism evidence="2 3">
    <name type="scientific">Metabacillus rhizolycopersici</name>
    <dbReference type="NCBI Taxonomy" id="2875709"/>
    <lineage>
        <taxon>Bacteria</taxon>
        <taxon>Bacillati</taxon>
        <taxon>Bacillota</taxon>
        <taxon>Bacilli</taxon>
        <taxon>Bacillales</taxon>
        <taxon>Bacillaceae</taxon>
        <taxon>Metabacillus</taxon>
    </lineage>
</organism>
<sequence>MTIQKLACNGLTCIKKKNQFAFFYQNERGYTLLNLLLSFLIYSIIISSLTMILHFLLANSQQPNDLKPYEWELFVIQLHREMKESRNITVTESALSFTNKQGQLVNINRYQNLIRRQIGGQGHEIFLLKVQSVSFKQESSGVRIHVVSEAGKDYSHMFRTFKDRTGV</sequence>
<evidence type="ECO:0000313" key="3">
    <source>
        <dbReference type="Proteomes" id="UP001165287"/>
    </source>
</evidence>
<feature type="transmembrane region" description="Helical" evidence="1">
    <location>
        <begin position="32"/>
        <end position="57"/>
    </location>
</feature>
<dbReference type="InterPro" id="IPR016977">
    <property type="entry name" value="ComGF"/>
</dbReference>
<gene>
    <name evidence="2" type="ORF">K9V48_05590</name>
</gene>
<keyword evidence="1" id="KW-0472">Membrane</keyword>
<evidence type="ECO:0000256" key="1">
    <source>
        <dbReference type="SAM" id="Phobius"/>
    </source>
</evidence>
<dbReference type="EMBL" id="JAIQUM010000008">
    <property type="protein sequence ID" value="MBZ5749721.1"/>
    <property type="molecule type" value="Genomic_DNA"/>
</dbReference>
<keyword evidence="1" id="KW-0812">Transmembrane</keyword>
<evidence type="ECO:0000313" key="2">
    <source>
        <dbReference type="EMBL" id="MBZ5749721.1"/>
    </source>
</evidence>
<dbReference type="Proteomes" id="UP001165287">
    <property type="component" value="Unassembled WGS sequence"/>
</dbReference>
<keyword evidence="3" id="KW-1185">Reference proteome</keyword>
<reference evidence="2" key="1">
    <citation type="submission" date="2024-05" db="EMBL/GenBank/DDBJ databases">
        <title>Metabacillus sp. nov., isolated from the rhizosphere soil of tomato plants.</title>
        <authorList>
            <person name="Ma R."/>
        </authorList>
    </citation>
    <scope>NUCLEOTIDE SEQUENCE</scope>
    <source>
        <strain evidence="2">DBTR6</strain>
    </source>
</reference>
<name>A0ABS7UN29_9BACI</name>
<protein>
    <submittedName>
        <fullName evidence="2">ComGF family competence protein</fullName>
    </submittedName>
</protein>
<proteinExistence type="predicted"/>
<comment type="caution">
    <text evidence="2">The sequence shown here is derived from an EMBL/GenBank/DDBJ whole genome shotgun (WGS) entry which is preliminary data.</text>
</comment>
<dbReference type="Pfam" id="PF15980">
    <property type="entry name" value="ComGF"/>
    <property type="match status" value="1"/>
</dbReference>
<dbReference type="RefSeq" id="WP_224137608.1">
    <property type="nucleotide sequence ID" value="NZ_JAIQUM010000008.1"/>
</dbReference>
<accession>A0ABS7UN29</accession>